<keyword evidence="6 18" id="KW-0479">Metal-binding</keyword>
<keyword evidence="12" id="KW-0333">Golgi apparatus</keyword>
<dbReference type="FunFam" id="3.40.1110.10:FF:000008">
    <property type="entry name" value="Phospholipid-transporting ATPase"/>
    <property type="match status" value="1"/>
</dbReference>
<keyword evidence="13" id="KW-0445">Lipid transport</keyword>
<dbReference type="NCBIfam" id="TIGR01494">
    <property type="entry name" value="ATPase_P-type"/>
    <property type="match status" value="3"/>
</dbReference>
<feature type="binding site" evidence="18">
    <location>
        <position position="757"/>
    </location>
    <ligand>
        <name>Mg(2+)</name>
        <dbReference type="ChEBI" id="CHEBI:18420"/>
    </ligand>
</feature>
<feature type="transmembrane region" description="Helical" evidence="19">
    <location>
        <begin position="972"/>
        <end position="998"/>
    </location>
</feature>
<evidence type="ECO:0000256" key="11">
    <source>
        <dbReference type="ARBA" id="ARBA00022989"/>
    </source>
</evidence>
<feature type="binding site" evidence="17">
    <location>
        <position position="512"/>
    </location>
    <ligand>
        <name>ATP</name>
        <dbReference type="ChEBI" id="CHEBI:30616"/>
    </ligand>
</feature>
<keyword evidence="14 19" id="KW-0472">Membrane</keyword>
<name>A0A8C5T7E2_9PASS</name>
<dbReference type="PANTHER" id="PTHR24092:SF50">
    <property type="entry name" value="PHOSPHOLIPID-TRANSPORTING ATPASE IIB-RELATED"/>
    <property type="match status" value="1"/>
</dbReference>
<dbReference type="Ensembl" id="ENSMCST00000003379.1">
    <property type="protein sequence ID" value="ENSMCSP00000003308.1"/>
    <property type="gene ID" value="ENSMCSG00000001003.1"/>
</dbReference>
<feature type="binding site" evidence="17">
    <location>
        <position position="647"/>
    </location>
    <ligand>
        <name>ATP</name>
        <dbReference type="ChEBI" id="CHEBI:30616"/>
    </ligand>
</feature>
<dbReference type="GO" id="GO:0006897">
    <property type="term" value="P:endocytosis"/>
    <property type="evidence" value="ECO:0007669"/>
    <property type="project" value="TreeGrafter"/>
</dbReference>
<feature type="binding site" evidence="17">
    <location>
        <position position="733"/>
    </location>
    <ligand>
        <name>ATP</name>
        <dbReference type="ChEBI" id="CHEBI:30616"/>
    </ligand>
</feature>
<dbReference type="GO" id="GO:0045332">
    <property type="term" value="P:phospholipid translocation"/>
    <property type="evidence" value="ECO:0007669"/>
    <property type="project" value="TreeGrafter"/>
</dbReference>
<feature type="binding site" evidence="18">
    <location>
        <position position="368"/>
    </location>
    <ligand>
        <name>Mg(2+)</name>
        <dbReference type="ChEBI" id="CHEBI:18420"/>
    </ligand>
</feature>
<feature type="binding site" evidence="17">
    <location>
        <position position="727"/>
    </location>
    <ligand>
        <name>ATP</name>
        <dbReference type="ChEBI" id="CHEBI:30616"/>
    </ligand>
</feature>
<feature type="binding site" evidence="17">
    <location>
        <position position="470"/>
    </location>
    <ligand>
        <name>ATP</name>
        <dbReference type="ChEBI" id="CHEBI:30616"/>
    </ligand>
</feature>
<evidence type="ECO:0000256" key="9">
    <source>
        <dbReference type="ARBA" id="ARBA00022842"/>
    </source>
</evidence>
<evidence type="ECO:0000256" key="5">
    <source>
        <dbReference type="ARBA" id="ARBA00022692"/>
    </source>
</evidence>
<dbReference type="GO" id="GO:0005768">
    <property type="term" value="C:endosome"/>
    <property type="evidence" value="ECO:0007669"/>
    <property type="project" value="TreeGrafter"/>
</dbReference>
<dbReference type="InterPro" id="IPR008250">
    <property type="entry name" value="ATPase_P-typ_transduc_dom_A_sf"/>
</dbReference>
<dbReference type="InterPro" id="IPR023299">
    <property type="entry name" value="ATPase_P-typ_cyto_dom_N"/>
</dbReference>
<evidence type="ECO:0000256" key="3">
    <source>
        <dbReference type="ARBA" id="ARBA00008109"/>
    </source>
</evidence>
<feature type="binding site" evidence="18">
    <location>
        <position position="366"/>
    </location>
    <ligand>
        <name>Mg(2+)</name>
        <dbReference type="ChEBI" id="CHEBI:18420"/>
    </ligand>
</feature>
<dbReference type="PROSITE" id="PS00154">
    <property type="entry name" value="ATPASE_E1_E2"/>
    <property type="match status" value="1"/>
</dbReference>
<keyword evidence="9 18" id="KW-0460">Magnesium</keyword>
<evidence type="ECO:0000256" key="18">
    <source>
        <dbReference type="PIRSR" id="PIRSR606539-3"/>
    </source>
</evidence>
<dbReference type="InterPro" id="IPR023214">
    <property type="entry name" value="HAD_sf"/>
</dbReference>
<accession>A0A8C5T7E2</accession>
<dbReference type="SUPFAM" id="SSF81653">
    <property type="entry name" value="Calcium ATPase, transduction domain A"/>
    <property type="match status" value="1"/>
</dbReference>
<feature type="domain" description="P-type ATPase C-terminal" evidence="21">
    <location>
        <begin position="780"/>
        <end position="1007"/>
    </location>
</feature>
<dbReference type="Gene3D" id="2.70.150.10">
    <property type="entry name" value="Calcium-transporting ATPase, cytoplasmic transduction domain A"/>
    <property type="match status" value="1"/>
</dbReference>
<evidence type="ECO:0000256" key="10">
    <source>
        <dbReference type="ARBA" id="ARBA00022967"/>
    </source>
</evidence>
<proteinExistence type="inferred from homology"/>
<dbReference type="GO" id="GO:0006890">
    <property type="term" value="P:retrograde vesicle-mediated transport, Golgi to endoplasmic reticulum"/>
    <property type="evidence" value="ECO:0007669"/>
    <property type="project" value="TreeGrafter"/>
</dbReference>
<keyword evidence="8 17" id="KW-0067">ATP-binding</keyword>
<feature type="binding site" evidence="17">
    <location>
        <position position="366"/>
    </location>
    <ligand>
        <name>ATP</name>
        <dbReference type="ChEBI" id="CHEBI:30616"/>
    </ligand>
</feature>
<keyword evidence="5 19" id="KW-0812">Transmembrane</keyword>
<evidence type="ECO:0000256" key="14">
    <source>
        <dbReference type="ARBA" id="ARBA00023136"/>
    </source>
</evidence>
<dbReference type="GO" id="GO:0005886">
    <property type="term" value="C:plasma membrane"/>
    <property type="evidence" value="ECO:0007669"/>
    <property type="project" value="TreeGrafter"/>
</dbReference>
<dbReference type="InterPro" id="IPR036412">
    <property type="entry name" value="HAD-like_sf"/>
</dbReference>
<evidence type="ECO:0000256" key="17">
    <source>
        <dbReference type="PIRSR" id="PIRSR606539-2"/>
    </source>
</evidence>
<dbReference type="NCBIfam" id="TIGR01652">
    <property type="entry name" value="ATPase-Plipid"/>
    <property type="match status" value="1"/>
</dbReference>
<feature type="binding site" evidence="18">
    <location>
        <position position="753"/>
    </location>
    <ligand>
        <name>Mg(2+)</name>
        <dbReference type="ChEBI" id="CHEBI:18420"/>
    </ligand>
</feature>
<dbReference type="InterPro" id="IPR032631">
    <property type="entry name" value="P-type_ATPase_N"/>
</dbReference>
<feature type="transmembrane region" description="Helical" evidence="19">
    <location>
        <begin position="281"/>
        <end position="301"/>
    </location>
</feature>
<evidence type="ECO:0000256" key="15">
    <source>
        <dbReference type="ARBA" id="ARBA00034036"/>
    </source>
</evidence>
<comment type="cofactor">
    <cofactor evidence="1 18">
        <name>Mg(2+)</name>
        <dbReference type="ChEBI" id="CHEBI:18420"/>
    </cofactor>
</comment>
<evidence type="ECO:0000256" key="4">
    <source>
        <dbReference type="ARBA" id="ARBA00022448"/>
    </source>
</evidence>
<feature type="binding site" evidence="17">
    <location>
        <position position="367"/>
    </location>
    <ligand>
        <name>ATP</name>
        <dbReference type="ChEBI" id="CHEBI:30616"/>
    </ligand>
</feature>
<reference evidence="22" key="1">
    <citation type="submission" date="2025-08" db="UniProtKB">
        <authorList>
            <consortium name="Ensembl"/>
        </authorList>
    </citation>
    <scope>IDENTIFICATION</scope>
</reference>
<dbReference type="PRINTS" id="PR00119">
    <property type="entry name" value="CATATPASE"/>
</dbReference>
<feature type="binding site" evidence="17">
    <location>
        <position position="565"/>
    </location>
    <ligand>
        <name>ATP</name>
        <dbReference type="ChEBI" id="CHEBI:30616"/>
    </ligand>
</feature>
<evidence type="ECO:0000256" key="13">
    <source>
        <dbReference type="ARBA" id="ARBA00023055"/>
    </source>
</evidence>
<dbReference type="SFLD" id="SFLDF00027">
    <property type="entry name" value="p-type_atpase"/>
    <property type="match status" value="1"/>
</dbReference>
<keyword evidence="11 19" id="KW-1133">Transmembrane helix</keyword>
<dbReference type="FunFam" id="3.40.50.1000:FF:000009">
    <property type="entry name" value="Phospholipid-transporting ATPase"/>
    <property type="match status" value="1"/>
</dbReference>
<dbReference type="EC" id="7.6.2.1" evidence="19"/>
<dbReference type="SUPFAM" id="SSF81660">
    <property type="entry name" value="Metal cation-transporting ATPase, ATP-binding domain N"/>
    <property type="match status" value="1"/>
</dbReference>
<dbReference type="Pfam" id="PF16209">
    <property type="entry name" value="PhoLip_ATPase_N"/>
    <property type="match status" value="1"/>
</dbReference>
<feature type="binding site" evidence="17">
    <location>
        <position position="757"/>
    </location>
    <ligand>
        <name>ATP</name>
        <dbReference type="ChEBI" id="CHEBI:30616"/>
    </ligand>
</feature>
<evidence type="ECO:0000256" key="8">
    <source>
        <dbReference type="ARBA" id="ARBA00022840"/>
    </source>
</evidence>
<evidence type="ECO:0000256" key="7">
    <source>
        <dbReference type="ARBA" id="ARBA00022741"/>
    </source>
</evidence>
<dbReference type="SFLD" id="SFLDS00003">
    <property type="entry name" value="Haloacid_Dehalogenase"/>
    <property type="match status" value="1"/>
</dbReference>
<dbReference type="AlphaFoldDB" id="A0A8C5T7E2"/>
<feature type="transmembrane region" description="Helical" evidence="19">
    <location>
        <begin position="892"/>
        <end position="912"/>
    </location>
</feature>
<feature type="binding site" evidence="17">
    <location>
        <position position="536"/>
    </location>
    <ligand>
        <name>ATP</name>
        <dbReference type="ChEBI" id="CHEBI:30616"/>
    </ligand>
</feature>
<feature type="active site" description="4-aspartylphosphate intermediate" evidence="16">
    <location>
        <position position="366"/>
    </location>
</feature>
<evidence type="ECO:0000259" key="20">
    <source>
        <dbReference type="Pfam" id="PF16209"/>
    </source>
</evidence>
<dbReference type="InterPro" id="IPR001757">
    <property type="entry name" value="P_typ_ATPase"/>
</dbReference>
<comment type="subcellular location">
    <subcellularLocation>
        <location evidence="2">Golgi apparatus</location>
        <location evidence="2">trans-Golgi network membrane</location>
        <topology evidence="2">Multi-pass membrane protein</topology>
    </subcellularLocation>
    <subcellularLocation>
        <location evidence="19">Membrane</location>
        <topology evidence="19">Multi-pass membrane protein</topology>
    </subcellularLocation>
</comment>
<evidence type="ECO:0000256" key="2">
    <source>
        <dbReference type="ARBA" id="ARBA00004166"/>
    </source>
</evidence>
<evidence type="ECO:0000259" key="21">
    <source>
        <dbReference type="Pfam" id="PF16212"/>
    </source>
</evidence>
<feature type="transmembrane region" description="Helical" evidence="19">
    <location>
        <begin position="842"/>
        <end position="862"/>
    </location>
</feature>
<reference evidence="22" key="2">
    <citation type="submission" date="2025-09" db="UniProtKB">
        <authorList>
            <consortium name="Ensembl"/>
        </authorList>
    </citation>
    <scope>IDENTIFICATION</scope>
</reference>
<dbReference type="SUPFAM" id="SSF81665">
    <property type="entry name" value="Calcium ATPase, transmembrane domain M"/>
    <property type="match status" value="1"/>
</dbReference>
<dbReference type="Gene3D" id="3.40.1110.10">
    <property type="entry name" value="Calcium-transporting ATPase, cytoplasmic domain N"/>
    <property type="match status" value="1"/>
</dbReference>
<dbReference type="PANTHER" id="PTHR24092">
    <property type="entry name" value="PROBABLE PHOSPHOLIPID-TRANSPORTING ATPASE"/>
    <property type="match status" value="1"/>
</dbReference>
<feature type="transmembrane region" description="Helical" evidence="19">
    <location>
        <begin position="918"/>
        <end position="939"/>
    </location>
</feature>
<dbReference type="SFLD" id="SFLDG00002">
    <property type="entry name" value="C1.7:_P-type_atpase_like"/>
    <property type="match status" value="1"/>
</dbReference>
<feature type="transmembrane region" description="Helical" evidence="19">
    <location>
        <begin position="946"/>
        <end position="966"/>
    </location>
</feature>
<comment type="catalytic activity">
    <reaction evidence="15 19">
        <text>ATP + H2O + phospholipidSide 1 = ADP + phosphate + phospholipidSide 2.</text>
        <dbReference type="EC" id="7.6.2.1"/>
    </reaction>
</comment>
<feature type="binding site" evidence="17">
    <location>
        <position position="756"/>
    </location>
    <ligand>
        <name>ATP</name>
        <dbReference type="ChEBI" id="CHEBI:30616"/>
    </ligand>
</feature>
<feature type="transmembrane region" description="Helical" evidence="19">
    <location>
        <begin position="100"/>
        <end position="119"/>
    </location>
</feature>
<keyword evidence="23" id="KW-1185">Reference proteome</keyword>
<dbReference type="GO" id="GO:0000287">
    <property type="term" value="F:magnesium ion binding"/>
    <property type="evidence" value="ECO:0007669"/>
    <property type="project" value="UniProtKB-UniRule"/>
</dbReference>
<feature type="binding site" evidence="17">
    <location>
        <position position="368"/>
    </location>
    <ligand>
        <name>ATP</name>
        <dbReference type="ChEBI" id="CHEBI:30616"/>
    </ligand>
</feature>
<sequence length="1015" mass="114662">MCNWPRPDQQPVHQPQSLNGLVLKLRRQGSFYLKARTVWLGCPEKCEEKYPKNAIKNQKYNIFTFIPGVLYEQFKFFLNLYFLVVSCSQFVPALKIGYLYTYWAPLGFVLTVTVVREAVDEFRRYKRDKEMNSQLYSKLTNQRIPSDMVFLRTSEKTGSCFIRTDQLDGETDWKLKVAVSCTQRLPALGDLFSINAYVYAQKPQLDIHSFEGTFTREDSDPAVHESLSIENTLWASTVVASGTVIGVVIYTGKETRSVMNTSNPKNKVGLLDLELNQLTKALFLALVALSVVMVTLQGFVGPWYRNLFRFLLLFSYIIPISLRVNLDMGKAAYGWMIMKDDNIPGTVVRTSTIPEELGRLVYLLTDKTGTLTQNEMVFKRLHLGTVSYGTDTMDEIQSHIINSYSQSSAPKVRKSVSSRIHEAVKAIALCHNVTPVYESRAGVSAETEYAEVDQDFSDENRTYQASSPDEVALVQWTESVGLTLVNRDLTSMQLKTPGGHILTYYILQIFPFTSESKRMGIIVRDESSGDITFYMKGADVAMSTIVQYNDWLEEECGNMAREGLRTLVVAKKSLTEEQYQDFESRYNQAKLSIHDRNLKVAAVVESLEREMELLCLTGVEDQLQADVRPTLEMLRNAGIKIWMLTGDKLETATCIAKSSHLVSRTQDIHIFRPVATRGEAHLELNAFRRKHDCALVISGDSLEVCLKYYEHEFVELACQCPAVVCCRCSPTQKAHIVKLLQHHTGKRTCAIGDGGNDVSMIQAADCGIGIEGKEGKQASLAADFSITQFKHIGRLLMVHGRNSYKRSAALGQFVMHRGLIISTMQAVFSSVFYFASVPLYQGFLMVGYATIYTMFPVFSLVLDQDVKPEMALLYPELYKDLTKGRSLSFKTFLIWVLISIYQGGILMYGALLLFESEFVHVVAISFTALILTELLMVALTIRTWHWLMVVAEFLSLGCYVASLAFLNEYFDVAFITTVTFLWKVSAITVVSCLPLYILKYLKRKFSPPSYSKLTS</sequence>
<dbReference type="Proteomes" id="UP000694560">
    <property type="component" value="Unplaced"/>
</dbReference>
<dbReference type="InterPro" id="IPR032630">
    <property type="entry name" value="P_typ_ATPase_c"/>
</dbReference>
<feature type="binding site" evidence="17">
    <location>
        <position position="645"/>
    </location>
    <ligand>
        <name>ATP</name>
        <dbReference type="ChEBI" id="CHEBI:30616"/>
    </ligand>
</feature>
<keyword evidence="4" id="KW-0813">Transport</keyword>
<keyword evidence="10 19" id="KW-1278">Translocase</keyword>
<dbReference type="GO" id="GO:0016887">
    <property type="term" value="F:ATP hydrolysis activity"/>
    <property type="evidence" value="ECO:0007669"/>
    <property type="project" value="InterPro"/>
</dbReference>
<dbReference type="GO" id="GO:0005524">
    <property type="term" value="F:ATP binding"/>
    <property type="evidence" value="ECO:0007669"/>
    <property type="project" value="UniProtKB-UniRule"/>
</dbReference>
<dbReference type="InterPro" id="IPR023298">
    <property type="entry name" value="ATPase_P-typ_TM_dom_sf"/>
</dbReference>
<evidence type="ECO:0000256" key="6">
    <source>
        <dbReference type="ARBA" id="ARBA00022723"/>
    </source>
</evidence>
<dbReference type="GO" id="GO:0140326">
    <property type="term" value="F:ATPase-coupled intramembrane lipid transporter activity"/>
    <property type="evidence" value="ECO:0007669"/>
    <property type="project" value="UniProtKB-EC"/>
</dbReference>
<dbReference type="Pfam" id="PF16212">
    <property type="entry name" value="PhoLip_ATPase_C"/>
    <property type="match status" value="1"/>
</dbReference>
<dbReference type="InterPro" id="IPR006539">
    <property type="entry name" value="P-type_ATPase_IV"/>
</dbReference>
<dbReference type="GO" id="GO:0005802">
    <property type="term" value="C:trans-Golgi network"/>
    <property type="evidence" value="ECO:0007669"/>
    <property type="project" value="TreeGrafter"/>
</dbReference>
<protein>
    <recommendedName>
        <fullName evidence="19">Phospholipid-transporting ATPase</fullName>
        <ecNumber evidence="19">7.6.2.1</ecNumber>
    </recommendedName>
</protein>
<dbReference type="InterPro" id="IPR018303">
    <property type="entry name" value="ATPase_P-typ_P_site"/>
</dbReference>
<comment type="similarity">
    <text evidence="3 19">Belongs to the cation transport ATPase (P-type) (TC 3.A.3) family. Type IV subfamily.</text>
</comment>
<organism evidence="22 23">
    <name type="scientific">Malurus cyaneus samueli</name>
    <dbReference type="NCBI Taxonomy" id="2593467"/>
    <lineage>
        <taxon>Eukaryota</taxon>
        <taxon>Metazoa</taxon>
        <taxon>Chordata</taxon>
        <taxon>Craniata</taxon>
        <taxon>Vertebrata</taxon>
        <taxon>Euteleostomi</taxon>
        <taxon>Archelosauria</taxon>
        <taxon>Archosauria</taxon>
        <taxon>Dinosauria</taxon>
        <taxon>Saurischia</taxon>
        <taxon>Theropoda</taxon>
        <taxon>Coelurosauria</taxon>
        <taxon>Aves</taxon>
        <taxon>Neognathae</taxon>
        <taxon>Neoaves</taxon>
        <taxon>Telluraves</taxon>
        <taxon>Australaves</taxon>
        <taxon>Passeriformes</taxon>
        <taxon>Meliphagoidea</taxon>
        <taxon>Maluridae</taxon>
        <taxon>Malurus</taxon>
    </lineage>
</organism>
<evidence type="ECO:0000256" key="1">
    <source>
        <dbReference type="ARBA" id="ARBA00001946"/>
    </source>
</evidence>
<dbReference type="CDD" id="cd07541">
    <property type="entry name" value="P-type_ATPase_APLT_Neo1-like"/>
    <property type="match status" value="1"/>
</dbReference>
<keyword evidence="7 17" id="KW-0547">Nucleotide-binding</keyword>
<feature type="binding site" evidence="17">
    <location>
        <position position="646"/>
    </location>
    <ligand>
        <name>ATP</name>
        <dbReference type="ChEBI" id="CHEBI:30616"/>
    </ligand>
</feature>
<evidence type="ECO:0000256" key="12">
    <source>
        <dbReference type="ARBA" id="ARBA00023034"/>
    </source>
</evidence>
<evidence type="ECO:0000256" key="16">
    <source>
        <dbReference type="PIRSR" id="PIRSR606539-1"/>
    </source>
</evidence>
<feature type="transmembrane region" description="Helical" evidence="19">
    <location>
        <begin position="307"/>
        <end position="326"/>
    </location>
</feature>
<dbReference type="Pfam" id="PF00702">
    <property type="entry name" value="Hydrolase"/>
    <property type="match status" value="1"/>
</dbReference>
<evidence type="ECO:0000256" key="19">
    <source>
        <dbReference type="RuleBase" id="RU362033"/>
    </source>
</evidence>
<dbReference type="Gene3D" id="3.40.50.1000">
    <property type="entry name" value="HAD superfamily/HAD-like"/>
    <property type="match status" value="1"/>
</dbReference>
<feature type="transmembrane region" description="Helical" evidence="19">
    <location>
        <begin position="814"/>
        <end position="836"/>
    </location>
</feature>
<evidence type="ECO:0000313" key="23">
    <source>
        <dbReference type="Proteomes" id="UP000694560"/>
    </source>
</evidence>
<evidence type="ECO:0000313" key="22">
    <source>
        <dbReference type="Ensembl" id="ENSMCSP00000003308.1"/>
    </source>
</evidence>
<feature type="domain" description="P-type ATPase N-terminal" evidence="20">
    <location>
        <begin position="46"/>
        <end position="103"/>
    </location>
</feature>
<dbReference type="SUPFAM" id="SSF56784">
    <property type="entry name" value="HAD-like"/>
    <property type="match status" value="1"/>
</dbReference>
<dbReference type="InterPro" id="IPR044492">
    <property type="entry name" value="P_typ_ATPase_HD_dom"/>
</dbReference>